<evidence type="ECO:0000313" key="2">
    <source>
        <dbReference type="EMBL" id="SEK26776.1"/>
    </source>
</evidence>
<accession>A0A1H7FL12</accession>
<feature type="transmembrane region" description="Helical" evidence="1">
    <location>
        <begin position="31"/>
        <end position="50"/>
    </location>
</feature>
<keyword evidence="1" id="KW-0812">Transmembrane</keyword>
<dbReference type="AlphaFoldDB" id="A0A1H7FL12"/>
<dbReference type="EMBL" id="FOAA01000001">
    <property type="protein sequence ID" value="SEK26776.1"/>
    <property type="molecule type" value="Genomic_DNA"/>
</dbReference>
<name>A0A1H7FL12_9GAMM</name>
<keyword evidence="1" id="KW-1133">Transmembrane helix</keyword>
<organism evidence="2 3">
    <name type="scientific">Ectothiorhodospira marina</name>
    <dbReference type="NCBI Taxonomy" id="1396821"/>
    <lineage>
        <taxon>Bacteria</taxon>
        <taxon>Pseudomonadati</taxon>
        <taxon>Pseudomonadota</taxon>
        <taxon>Gammaproteobacteria</taxon>
        <taxon>Chromatiales</taxon>
        <taxon>Ectothiorhodospiraceae</taxon>
        <taxon>Ectothiorhodospira</taxon>
    </lineage>
</organism>
<proteinExistence type="predicted"/>
<reference evidence="3" key="1">
    <citation type="submission" date="2016-10" db="EMBL/GenBank/DDBJ databases">
        <authorList>
            <person name="Varghese N."/>
            <person name="Submissions S."/>
        </authorList>
    </citation>
    <scope>NUCLEOTIDE SEQUENCE [LARGE SCALE GENOMIC DNA]</scope>
    <source>
        <strain evidence="3">DSM 241</strain>
    </source>
</reference>
<keyword evidence="1" id="KW-0472">Membrane</keyword>
<gene>
    <name evidence="2" type="ORF">SAMN05444515_101273</name>
</gene>
<protein>
    <recommendedName>
        <fullName evidence="4">PEP-CTERM protein-sorting domain-containing protein</fullName>
    </recommendedName>
</protein>
<evidence type="ECO:0000313" key="3">
    <source>
        <dbReference type="Proteomes" id="UP000199256"/>
    </source>
</evidence>
<dbReference type="STRING" id="1396821.SAMN05444515_101273"/>
<dbReference type="RefSeq" id="WP_177169794.1">
    <property type="nucleotide sequence ID" value="NZ_FOAA01000001.1"/>
</dbReference>
<evidence type="ECO:0008006" key="4">
    <source>
        <dbReference type="Google" id="ProtNLM"/>
    </source>
</evidence>
<dbReference type="Proteomes" id="UP000199256">
    <property type="component" value="Unassembled WGS sequence"/>
</dbReference>
<keyword evidence="3" id="KW-1185">Reference proteome</keyword>
<evidence type="ECO:0000256" key="1">
    <source>
        <dbReference type="SAM" id="Phobius"/>
    </source>
</evidence>
<sequence length="51" mass="5991">MRFLFFLFVIILLLLWAAFYSRPNSRKLSNTLYGTAAFLAVLFVAGYLRWV</sequence>